<feature type="region of interest" description="Disordered" evidence="1">
    <location>
        <begin position="1"/>
        <end position="22"/>
    </location>
</feature>
<keyword evidence="3" id="KW-1185">Reference proteome</keyword>
<dbReference type="AlphaFoldDB" id="A0A7J8JGR8"/>
<dbReference type="EMBL" id="JACASE010000002">
    <property type="protein sequence ID" value="KAF6496096.1"/>
    <property type="molecule type" value="Genomic_DNA"/>
</dbReference>
<gene>
    <name evidence="2" type="ORF">HJG63_010327</name>
</gene>
<accession>A0A7J8JGR8</accession>
<dbReference type="Proteomes" id="UP000593571">
    <property type="component" value="Unassembled WGS sequence"/>
</dbReference>
<organism evidence="2 3">
    <name type="scientific">Rousettus aegyptiacus</name>
    <name type="common">Egyptian fruit bat</name>
    <name type="synonym">Pteropus aegyptiacus</name>
    <dbReference type="NCBI Taxonomy" id="9407"/>
    <lineage>
        <taxon>Eukaryota</taxon>
        <taxon>Metazoa</taxon>
        <taxon>Chordata</taxon>
        <taxon>Craniata</taxon>
        <taxon>Vertebrata</taxon>
        <taxon>Euteleostomi</taxon>
        <taxon>Mammalia</taxon>
        <taxon>Eutheria</taxon>
        <taxon>Laurasiatheria</taxon>
        <taxon>Chiroptera</taxon>
        <taxon>Yinpterochiroptera</taxon>
        <taxon>Pteropodoidea</taxon>
        <taxon>Pteropodidae</taxon>
        <taxon>Rousettinae</taxon>
        <taxon>Rousettus</taxon>
    </lineage>
</organism>
<sequence>MPNEIKQLDADPEAGEALSGEDTAPAGATHMLFLLHCAARREEGLPGTETQRGDSTSPCLRWHPGVLGGLVSTHIFRGTSYFRVLLLTITPEDLKPVFIMLLTQVDIRINRPCHGPDQSQDQMADCCQHQDPLPVKHSLPLITYN</sequence>
<proteinExistence type="predicted"/>
<protein>
    <submittedName>
        <fullName evidence="2">Uncharacterized protein</fullName>
    </submittedName>
</protein>
<comment type="caution">
    <text evidence="2">The sequence shown here is derived from an EMBL/GenBank/DDBJ whole genome shotgun (WGS) entry which is preliminary data.</text>
</comment>
<name>A0A7J8JGR8_ROUAE</name>
<evidence type="ECO:0000256" key="1">
    <source>
        <dbReference type="SAM" id="MobiDB-lite"/>
    </source>
</evidence>
<evidence type="ECO:0000313" key="3">
    <source>
        <dbReference type="Proteomes" id="UP000593571"/>
    </source>
</evidence>
<reference evidence="2 3" key="1">
    <citation type="journal article" date="2020" name="Nature">
        <title>Six reference-quality genomes reveal evolution of bat adaptations.</title>
        <authorList>
            <person name="Jebb D."/>
            <person name="Huang Z."/>
            <person name="Pippel M."/>
            <person name="Hughes G.M."/>
            <person name="Lavrichenko K."/>
            <person name="Devanna P."/>
            <person name="Winkler S."/>
            <person name="Jermiin L.S."/>
            <person name="Skirmuntt E.C."/>
            <person name="Katzourakis A."/>
            <person name="Burkitt-Gray L."/>
            <person name="Ray D.A."/>
            <person name="Sullivan K.A.M."/>
            <person name="Roscito J.G."/>
            <person name="Kirilenko B.M."/>
            <person name="Davalos L.M."/>
            <person name="Corthals A.P."/>
            <person name="Power M.L."/>
            <person name="Jones G."/>
            <person name="Ransome R.D."/>
            <person name="Dechmann D.K.N."/>
            <person name="Locatelli A.G."/>
            <person name="Puechmaille S.J."/>
            <person name="Fedrigo O."/>
            <person name="Jarvis E.D."/>
            <person name="Hiller M."/>
            <person name="Vernes S.C."/>
            <person name="Myers E.W."/>
            <person name="Teeling E.C."/>
        </authorList>
    </citation>
    <scope>NUCLEOTIDE SEQUENCE [LARGE SCALE GENOMIC DNA]</scope>
    <source>
        <strain evidence="2">MRouAeg1</strain>
        <tissue evidence="2">Muscle</tissue>
    </source>
</reference>
<evidence type="ECO:0000313" key="2">
    <source>
        <dbReference type="EMBL" id="KAF6496096.1"/>
    </source>
</evidence>